<feature type="non-terminal residue" evidence="5">
    <location>
        <position position="1"/>
    </location>
</feature>
<feature type="region of interest" description="Disordered" evidence="3">
    <location>
        <begin position="115"/>
        <end position="135"/>
    </location>
</feature>
<comment type="caution">
    <text evidence="5">The sequence shown here is derived from an EMBL/GenBank/DDBJ whole genome shotgun (WGS) entry which is preliminary data.</text>
</comment>
<dbReference type="InterPro" id="IPR002545">
    <property type="entry name" value="CheW-lke_dom"/>
</dbReference>
<protein>
    <recommendedName>
        <fullName evidence="2">histidine kinase</fullName>
        <ecNumber evidence="2">2.7.13.3</ecNumber>
    </recommendedName>
</protein>
<evidence type="ECO:0000313" key="6">
    <source>
        <dbReference type="Proteomes" id="UP000703893"/>
    </source>
</evidence>
<evidence type="ECO:0000256" key="3">
    <source>
        <dbReference type="SAM" id="MobiDB-lite"/>
    </source>
</evidence>
<proteinExistence type="predicted"/>
<reference evidence="5 6" key="1">
    <citation type="submission" date="2019-03" db="EMBL/GenBank/DDBJ databases">
        <title>Lake Tanganyika Metagenome-Assembled Genomes (MAGs).</title>
        <authorList>
            <person name="Tran P."/>
        </authorList>
    </citation>
    <scope>NUCLEOTIDE SEQUENCE [LARGE SCALE GENOMIC DNA]</scope>
    <source>
        <strain evidence="5">K_DeepCast_65m_m2_236</strain>
    </source>
</reference>
<dbReference type="SUPFAM" id="SSF50341">
    <property type="entry name" value="CheW-like"/>
    <property type="match status" value="1"/>
</dbReference>
<organism evidence="5 6">
    <name type="scientific">Candidatus Tanganyikabacteria bacterium</name>
    <dbReference type="NCBI Taxonomy" id="2961651"/>
    <lineage>
        <taxon>Bacteria</taxon>
        <taxon>Bacillati</taxon>
        <taxon>Candidatus Sericytochromatia</taxon>
        <taxon>Candidatus Tanganyikabacteria</taxon>
    </lineage>
</organism>
<dbReference type="Proteomes" id="UP000703893">
    <property type="component" value="Unassembled WGS sequence"/>
</dbReference>
<dbReference type="GO" id="GO:0004673">
    <property type="term" value="F:protein histidine kinase activity"/>
    <property type="evidence" value="ECO:0007669"/>
    <property type="project" value="UniProtKB-EC"/>
</dbReference>
<dbReference type="PROSITE" id="PS50851">
    <property type="entry name" value="CHEW"/>
    <property type="match status" value="1"/>
</dbReference>
<comment type="catalytic activity">
    <reaction evidence="1">
        <text>ATP + protein L-histidine = ADP + protein N-phospho-L-histidine.</text>
        <dbReference type="EC" id="2.7.13.3"/>
    </reaction>
</comment>
<accession>A0A937X6G4</accession>
<dbReference type="PANTHER" id="PTHR43395:SF1">
    <property type="entry name" value="CHEMOTAXIS PROTEIN CHEA"/>
    <property type="match status" value="1"/>
</dbReference>
<dbReference type="EC" id="2.7.13.3" evidence="2"/>
<dbReference type="InterPro" id="IPR036061">
    <property type="entry name" value="CheW-like_dom_sf"/>
</dbReference>
<dbReference type="EMBL" id="VGJX01000919">
    <property type="protein sequence ID" value="MBM3276223.1"/>
    <property type="molecule type" value="Genomic_DNA"/>
</dbReference>
<dbReference type="Gene3D" id="2.30.30.40">
    <property type="entry name" value="SH3 Domains"/>
    <property type="match status" value="1"/>
</dbReference>
<dbReference type="GO" id="GO:0006935">
    <property type="term" value="P:chemotaxis"/>
    <property type="evidence" value="ECO:0007669"/>
    <property type="project" value="InterPro"/>
</dbReference>
<dbReference type="InterPro" id="IPR051315">
    <property type="entry name" value="Bact_Chemotaxis_CheA"/>
</dbReference>
<feature type="domain" description="CheW-like" evidence="4">
    <location>
        <begin position="1"/>
        <end position="83"/>
    </location>
</feature>
<dbReference type="Pfam" id="PF01584">
    <property type="entry name" value="CheW"/>
    <property type="match status" value="1"/>
</dbReference>
<sequence>VRLGQLFHLAERRRPSLPVVVVEGDDASYGLVVDRLEGERDIVMKSLGSYLGELPGIAGATILGDGRIALVLDAGTLAAAASMRPTAGAASLPGPRECLRRTSSRTFATSWLSTAGSGSRRRSSTACRPTLRPLP</sequence>
<evidence type="ECO:0000256" key="1">
    <source>
        <dbReference type="ARBA" id="ARBA00000085"/>
    </source>
</evidence>
<gene>
    <name evidence="5" type="ORF">FJZ00_13800</name>
</gene>
<evidence type="ECO:0000259" key="4">
    <source>
        <dbReference type="PROSITE" id="PS50851"/>
    </source>
</evidence>
<name>A0A937X6G4_9BACT</name>
<dbReference type="GO" id="GO:0007165">
    <property type="term" value="P:signal transduction"/>
    <property type="evidence" value="ECO:0007669"/>
    <property type="project" value="InterPro"/>
</dbReference>
<evidence type="ECO:0000313" key="5">
    <source>
        <dbReference type="EMBL" id="MBM3276223.1"/>
    </source>
</evidence>
<evidence type="ECO:0000256" key="2">
    <source>
        <dbReference type="ARBA" id="ARBA00012438"/>
    </source>
</evidence>
<dbReference type="PANTHER" id="PTHR43395">
    <property type="entry name" value="SENSOR HISTIDINE KINASE CHEA"/>
    <property type="match status" value="1"/>
</dbReference>
<dbReference type="AlphaFoldDB" id="A0A937X6G4"/>